<dbReference type="GO" id="GO:0016747">
    <property type="term" value="F:acyltransferase activity, transferring groups other than amino-acyl groups"/>
    <property type="evidence" value="ECO:0007669"/>
    <property type="project" value="InterPro"/>
</dbReference>
<accession>A0A841LC44</accession>
<name>A0A841LC44_9SPHN</name>
<proteinExistence type="predicted"/>
<dbReference type="Pfam" id="PF00583">
    <property type="entry name" value="Acetyltransf_1"/>
    <property type="match status" value="1"/>
</dbReference>
<dbReference type="CDD" id="cd04301">
    <property type="entry name" value="NAT_SF"/>
    <property type="match status" value="1"/>
</dbReference>
<evidence type="ECO:0000259" key="1">
    <source>
        <dbReference type="PROSITE" id="PS51186"/>
    </source>
</evidence>
<protein>
    <submittedName>
        <fullName evidence="2">Ribosomal protein S18 acetylase RimI-like enzyme</fullName>
    </submittedName>
</protein>
<dbReference type="InterPro" id="IPR000182">
    <property type="entry name" value="GNAT_dom"/>
</dbReference>
<evidence type="ECO:0000313" key="2">
    <source>
        <dbReference type="EMBL" id="MBB6226558.1"/>
    </source>
</evidence>
<dbReference type="Gene3D" id="3.40.630.30">
    <property type="match status" value="1"/>
</dbReference>
<dbReference type="SUPFAM" id="SSF55729">
    <property type="entry name" value="Acyl-CoA N-acyltransferases (Nat)"/>
    <property type="match status" value="1"/>
</dbReference>
<dbReference type="Proteomes" id="UP000538147">
    <property type="component" value="Unassembled WGS sequence"/>
</dbReference>
<keyword evidence="2" id="KW-0687">Ribonucleoprotein</keyword>
<gene>
    <name evidence="2" type="ORF">FHS79_000715</name>
</gene>
<dbReference type="InterPro" id="IPR016181">
    <property type="entry name" value="Acyl_CoA_acyltransferase"/>
</dbReference>
<organism evidence="2 3">
    <name type="scientific">Polymorphobacter multimanifer</name>
    <dbReference type="NCBI Taxonomy" id="1070431"/>
    <lineage>
        <taxon>Bacteria</taxon>
        <taxon>Pseudomonadati</taxon>
        <taxon>Pseudomonadota</taxon>
        <taxon>Alphaproteobacteria</taxon>
        <taxon>Sphingomonadales</taxon>
        <taxon>Sphingosinicellaceae</taxon>
        <taxon>Polymorphobacter</taxon>
    </lineage>
</organism>
<dbReference type="PANTHER" id="PTHR42791">
    <property type="entry name" value="GNAT FAMILY ACETYLTRANSFERASE"/>
    <property type="match status" value="1"/>
</dbReference>
<reference evidence="2 3" key="1">
    <citation type="submission" date="2020-08" db="EMBL/GenBank/DDBJ databases">
        <title>Genomic Encyclopedia of Type Strains, Phase IV (KMG-IV): sequencing the most valuable type-strain genomes for metagenomic binning, comparative biology and taxonomic classification.</title>
        <authorList>
            <person name="Goeker M."/>
        </authorList>
    </citation>
    <scope>NUCLEOTIDE SEQUENCE [LARGE SCALE GENOMIC DNA]</scope>
    <source>
        <strain evidence="2 3">DSM 102189</strain>
    </source>
</reference>
<dbReference type="PANTHER" id="PTHR42791:SF1">
    <property type="entry name" value="N-ACETYLTRANSFERASE DOMAIN-CONTAINING PROTEIN"/>
    <property type="match status" value="1"/>
</dbReference>
<dbReference type="GO" id="GO:0005840">
    <property type="term" value="C:ribosome"/>
    <property type="evidence" value="ECO:0007669"/>
    <property type="project" value="UniProtKB-KW"/>
</dbReference>
<dbReference type="PROSITE" id="PS51186">
    <property type="entry name" value="GNAT"/>
    <property type="match status" value="1"/>
</dbReference>
<dbReference type="RefSeq" id="WP_184195475.1">
    <property type="nucleotide sequence ID" value="NZ_JACIIV010000004.1"/>
</dbReference>
<dbReference type="InterPro" id="IPR052523">
    <property type="entry name" value="Trichothecene_AcTrans"/>
</dbReference>
<evidence type="ECO:0000313" key="3">
    <source>
        <dbReference type="Proteomes" id="UP000538147"/>
    </source>
</evidence>
<keyword evidence="2" id="KW-0689">Ribosomal protein</keyword>
<sequence length="197" mass="21147">MTIKPSSEAVAMVATLAAAFQDDPALGWIIPDAAERRARLPLLFTAIVAADLRKGSALCSPEHEVVTLWRHAGHAAATIGETLQNLPGFVRALGPHILRGLKVSQAIEAHHPRNLRFAYLHYAGVAPAEQGRGWGGRAIRHGIAQARPLPAFLETATPANVGLYQNLGFRTVAEWDVPGGGPHFWSMLRPPDAAQPD</sequence>
<comment type="caution">
    <text evidence="2">The sequence shown here is derived from an EMBL/GenBank/DDBJ whole genome shotgun (WGS) entry which is preliminary data.</text>
</comment>
<feature type="domain" description="N-acetyltransferase" evidence="1">
    <location>
        <begin position="50"/>
        <end position="192"/>
    </location>
</feature>
<dbReference type="EMBL" id="JACIIV010000004">
    <property type="protein sequence ID" value="MBB6226558.1"/>
    <property type="molecule type" value="Genomic_DNA"/>
</dbReference>
<dbReference type="AlphaFoldDB" id="A0A841LC44"/>
<keyword evidence="3" id="KW-1185">Reference proteome</keyword>